<dbReference type="AlphaFoldDB" id="A0A1H8L7E9"/>
<dbReference type="STRING" id="1333845.SAMN04487895_104216"/>
<reference evidence="2 5" key="2">
    <citation type="submission" date="2021-06" db="EMBL/GenBank/DDBJ databases">
        <title>Whole genome sequence of Paenibacillus sophorae DSM23020 for comparative genomics.</title>
        <authorList>
            <person name="Kim M.-J."/>
            <person name="Lee G."/>
            <person name="Shin J.-H."/>
        </authorList>
    </citation>
    <scope>NUCLEOTIDE SEQUENCE [LARGE SCALE GENOMIC DNA]</scope>
    <source>
        <strain evidence="2 5">DSM 23020</strain>
    </source>
</reference>
<dbReference type="GO" id="GO:0016829">
    <property type="term" value="F:lyase activity"/>
    <property type="evidence" value="ECO:0007669"/>
    <property type="project" value="UniProtKB-KW"/>
</dbReference>
<protein>
    <submittedName>
        <fullName evidence="2">Glycoside hydrolase family 55 protein</fullName>
    </submittedName>
    <submittedName>
        <fullName evidence="3">Pectate lyase superfamily protein</fullName>
    </submittedName>
</protein>
<keyword evidence="5" id="KW-1185">Reference proteome</keyword>
<accession>A0A1H8L7E9</accession>
<name>A0A1H8L7E9_9BACL</name>
<dbReference type="EMBL" id="FODH01000004">
    <property type="protein sequence ID" value="SEO01112.1"/>
    <property type="molecule type" value="Genomic_DNA"/>
</dbReference>
<proteinExistence type="predicted"/>
<keyword evidence="1" id="KW-0175">Coiled coil</keyword>
<feature type="coiled-coil region" evidence="1">
    <location>
        <begin position="17"/>
        <end position="51"/>
    </location>
</feature>
<gene>
    <name evidence="2" type="ORF">KP014_09720</name>
    <name evidence="3" type="ORF">SAMN04487895_104216</name>
</gene>
<dbReference type="OrthoDB" id="2667310at2"/>
<evidence type="ECO:0000313" key="3">
    <source>
        <dbReference type="EMBL" id="SEO01112.1"/>
    </source>
</evidence>
<organism evidence="3 4">
    <name type="scientific">Paenibacillus sophorae</name>
    <dbReference type="NCBI Taxonomy" id="1333845"/>
    <lineage>
        <taxon>Bacteria</taxon>
        <taxon>Bacillati</taxon>
        <taxon>Bacillota</taxon>
        <taxon>Bacilli</taxon>
        <taxon>Bacillales</taxon>
        <taxon>Paenibacillaceae</taxon>
        <taxon>Paenibacillus</taxon>
    </lineage>
</organism>
<sequence length="620" mass="66816">MIFNRRVITKFLDLVDLQRHNDNYAEIEADLTDHEERITVAKDDIDNHKASTTAHAAEHITYAGPVAGASDIKGAVDSVQQQLNTAVMEGDSGPAAAQAAIDATGHDYGNLKVRLDTEHTAVSAQLAEIAKNTTVINVAKFGAVGDYDPDTGTGTDDTIAIQNAADALYASGGGVLYYPEEAYKTTAPILMKLPATDGGYDFPPIVFLGKGNRGSAIIKVGTAQSYGLDATVILIKGSTMNLADAFSAAGFKNIRITNTSTGNTTYAVYGDNGSRVIAEYCSFVTSKDLPTVSTHDRYAFYIRSMWACSLRDCTFSGDYGFYIASNSTSTLLENCFASTDKTAYHIVGVYSTIINTYGDFCNGTMYHFSFCSVHCTAIGGESPNCDTMIRLSNSQVTIDNAYFFQSNLDAGTVINANGSTLRIRQLNMIMGATLAGYLWTAGTNSNIIVEALLMNGPTKFKYSEISTMSSDNISVFVSPLEAPITKGTTGLLPFRSTGYWDWYLNTPAIPINNIIMGLKGPTTAADGSDVQWDGGAKVNNFYLNSDFANRLVLGWARIAQTSGTLRDGTVVYAPLAISCTTANRPTNPYTGMIIHDQTLDKLCWWNGTNWRTFNTTGINA</sequence>
<keyword evidence="3" id="KW-0456">Lyase</keyword>
<evidence type="ECO:0000313" key="4">
    <source>
        <dbReference type="Proteomes" id="UP000198809"/>
    </source>
</evidence>
<dbReference type="RefSeq" id="WP_036588972.1">
    <property type="nucleotide sequence ID" value="NZ_CP076607.1"/>
</dbReference>
<dbReference type="InterPro" id="IPR012334">
    <property type="entry name" value="Pectin_lyas_fold"/>
</dbReference>
<evidence type="ECO:0000313" key="5">
    <source>
        <dbReference type="Proteomes" id="UP000683429"/>
    </source>
</evidence>
<dbReference type="SUPFAM" id="SSF51126">
    <property type="entry name" value="Pectin lyase-like"/>
    <property type="match status" value="1"/>
</dbReference>
<evidence type="ECO:0000256" key="1">
    <source>
        <dbReference type="SAM" id="Coils"/>
    </source>
</evidence>
<dbReference type="EMBL" id="CP076607">
    <property type="protein sequence ID" value="QWU17398.1"/>
    <property type="molecule type" value="Genomic_DNA"/>
</dbReference>
<dbReference type="Proteomes" id="UP000198809">
    <property type="component" value="Unassembled WGS sequence"/>
</dbReference>
<reference evidence="3 4" key="1">
    <citation type="submission" date="2016-10" db="EMBL/GenBank/DDBJ databases">
        <authorList>
            <person name="de Groot N.N."/>
        </authorList>
    </citation>
    <scope>NUCLEOTIDE SEQUENCE [LARGE SCALE GENOMIC DNA]</scope>
    <source>
        <strain evidence="3 4">CGMCC 1.10238</strain>
    </source>
</reference>
<dbReference type="InterPro" id="IPR011050">
    <property type="entry name" value="Pectin_lyase_fold/virulence"/>
</dbReference>
<evidence type="ECO:0000313" key="2">
    <source>
        <dbReference type="EMBL" id="QWU17398.1"/>
    </source>
</evidence>
<dbReference type="GO" id="GO:0016787">
    <property type="term" value="F:hydrolase activity"/>
    <property type="evidence" value="ECO:0007669"/>
    <property type="project" value="UniProtKB-KW"/>
</dbReference>
<dbReference type="Proteomes" id="UP000683429">
    <property type="component" value="Chromosome"/>
</dbReference>
<dbReference type="Gene3D" id="2.160.20.10">
    <property type="entry name" value="Single-stranded right-handed beta-helix, Pectin lyase-like"/>
    <property type="match status" value="1"/>
</dbReference>
<keyword evidence="2" id="KW-0378">Hydrolase</keyword>